<dbReference type="Proteomes" id="UP000036061">
    <property type="component" value="Chromosome"/>
</dbReference>
<sequence length="248" mass="27760">MQKIVGLIIALSMTVLTIGCSDSSRNISSNSNGTQVQNVQKEAERLTFSLNSKEYSIPIQKVDSIYKYLEQFEQSDRATEIKRIQATAFTSNSGIIYGDFQYSCGTKLCNHTFVQIKNDEIKSVPLHSGSIFSDHAFSPNEKNIAILLGKNEGTDVVRNSVMIINTESLTLAELDDASDMVNKVTSTDFSIPILSLHWENDTTVKITIPDLTDYSFETLKQWQQKESKTKEVTLRITTINDTVRPESS</sequence>
<protein>
    <recommendedName>
        <fullName evidence="3">Lipoprotein</fullName>
    </recommendedName>
</protein>
<evidence type="ECO:0000313" key="2">
    <source>
        <dbReference type="Proteomes" id="UP000036061"/>
    </source>
</evidence>
<dbReference type="PROSITE" id="PS51257">
    <property type="entry name" value="PROKAR_LIPOPROTEIN"/>
    <property type="match status" value="1"/>
</dbReference>
<accession>A0A2Z4MPK1</accession>
<proteinExistence type="predicted"/>
<dbReference type="AlphaFoldDB" id="A0A2Z4MPK1"/>
<reference evidence="1 2" key="1">
    <citation type="journal article" date="2015" name="Genome Announc.">
        <title>Draft Genome Sequence of Brevibacillus brevis DZQ7, a Plant Growth-Promoting Rhizobacterium with Broad-Spectrum Antimicrobial Activity.</title>
        <authorList>
            <person name="Hou Q."/>
            <person name="Wang C."/>
            <person name="Hou X."/>
            <person name="Xia Z."/>
            <person name="Ye J."/>
            <person name="Liu K."/>
            <person name="Liu H."/>
            <person name="Wang J."/>
            <person name="Guo H."/>
            <person name="Yu X."/>
            <person name="Yang Y."/>
            <person name="Du B."/>
            <person name="Ding Y."/>
        </authorList>
    </citation>
    <scope>NUCLEOTIDE SEQUENCE [LARGE SCALE GENOMIC DNA]</scope>
    <source>
        <strain evidence="1 2">DZQ7</strain>
    </source>
</reference>
<dbReference type="EMBL" id="CP030117">
    <property type="protein sequence ID" value="AWX58460.1"/>
    <property type="molecule type" value="Genomic_DNA"/>
</dbReference>
<evidence type="ECO:0000313" key="1">
    <source>
        <dbReference type="EMBL" id="AWX58460.1"/>
    </source>
</evidence>
<gene>
    <name evidence="1" type="ORF">AB432_026970</name>
</gene>
<dbReference type="RefSeq" id="WP_048034925.1">
    <property type="nucleotide sequence ID" value="NZ_CP030117.1"/>
</dbReference>
<evidence type="ECO:0008006" key="3">
    <source>
        <dbReference type="Google" id="ProtNLM"/>
    </source>
</evidence>
<name>A0A2Z4MPK1_BREBE</name>
<organism evidence="1 2">
    <name type="scientific">Brevibacillus brevis</name>
    <name type="common">Bacillus brevis</name>
    <dbReference type="NCBI Taxonomy" id="1393"/>
    <lineage>
        <taxon>Bacteria</taxon>
        <taxon>Bacillati</taxon>
        <taxon>Bacillota</taxon>
        <taxon>Bacilli</taxon>
        <taxon>Bacillales</taxon>
        <taxon>Paenibacillaceae</taxon>
        <taxon>Brevibacillus</taxon>
    </lineage>
</organism>